<proteinExistence type="predicted"/>
<accession>A0A438KJ48</accession>
<evidence type="ECO:0000313" key="1">
    <source>
        <dbReference type="EMBL" id="RVX21241.1"/>
    </source>
</evidence>
<dbReference type="AlphaFoldDB" id="A0A438KJ48"/>
<organism evidence="1 2">
    <name type="scientific">Vitis vinifera</name>
    <name type="common">Grape</name>
    <dbReference type="NCBI Taxonomy" id="29760"/>
    <lineage>
        <taxon>Eukaryota</taxon>
        <taxon>Viridiplantae</taxon>
        <taxon>Streptophyta</taxon>
        <taxon>Embryophyta</taxon>
        <taxon>Tracheophyta</taxon>
        <taxon>Spermatophyta</taxon>
        <taxon>Magnoliopsida</taxon>
        <taxon>eudicotyledons</taxon>
        <taxon>Gunneridae</taxon>
        <taxon>Pentapetalae</taxon>
        <taxon>rosids</taxon>
        <taxon>Vitales</taxon>
        <taxon>Vitaceae</taxon>
        <taxon>Viteae</taxon>
        <taxon>Vitis</taxon>
    </lineage>
</organism>
<dbReference type="EMBL" id="QGNW01000005">
    <property type="protein sequence ID" value="RVX21241.1"/>
    <property type="molecule type" value="Genomic_DNA"/>
</dbReference>
<dbReference type="Proteomes" id="UP000288805">
    <property type="component" value="Unassembled WGS sequence"/>
</dbReference>
<protein>
    <submittedName>
        <fullName evidence="1">Uncharacterized protein</fullName>
    </submittedName>
</protein>
<reference evidence="1 2" key="1">
    <citation type="journal article" date="2018" name="PLoS Genet.">
        <title>Population sequencing reveals clonal diversity and ancestral inbreeding in the grapevine cultivar Chardonnay.</title>
        <authorList>
            <person name="Roach M.J."/>
            <person name="Johnson D.L."/>
            <person name="Bohlmann J."/>
            <person name="van Vuuren H.J."/>
            <person name="Jones S.J."/>
            <person name="Pretorius I.S."/>
            <person name="Schmidt S.A."/>
            <person name="Borneman A.R."/>
        </authorList>
    </citation>
    <scope>NUCLEOTIDE SEQUENCE [LARGE SCALE GENOMIC DNA]</scope>
    <source>
        <strain evidence="2">cv. Chardonnay</strain>
        <tissue evidence="1">Leaf</tissue>
    </source>
</reference>
<sequence length="204" mass="22910">MFFSLSDSLLTPWLANMFSWHDKAGKDEEIQKTAPLPLFWHIWKEHRRTFKGDGGKEDFSGVRVGEGVEGNIFGTNLEEQVNSGRGCCKSGVGFLPGLWGTGVSKSPSTALELPLGASFRVACLKLEKIQHDFFWGGIILEEDYFAKIWGGARGLVSCLVRDGYETGLWKAIRRKWGGGWWEWKTTVASWKALVAHVWELSGER</sequence>
<name>A0A438KJ48_VITVI</name>
<evidence type="ECO:0000313" key="2">
    <source>
        <dbReference type="Proteomes" id="UP000288805"/>
    </source>
</evidence>
<comment type="caution">
    <text evidence="1">The sequence shown here is derived from an EMBL/GenBank/DDBJ whole genome shotgun (WGS) entry which is preliminary data.</text>
</comment>
<gene>
    <name evidence="1" type="ORF">CK203_002282</name>
</gene>